<evidence type="ECO:0000313" key="2">
    <source>
        <dbReference type="Proteomes" id="UP000282106"/>
    </source>
</evidence>
<proteinExistence type="predicted"/>
<dbReference type="InterPro" id="IPR010239">
    <property type="entry name" value="CHP02001"/>
</dbReference>
<gene>
    <name evidence="1" type="ORF">ED208_03145</name>
</gene>
<keyword evidence="2" id="KW-1185">Reference proteome</keyword>
<organism evidence="1 2">
    <name type="scientific">Stagnimonas aquatica</name>
    <dbReference type="NCBI Taxonomy" id="2689987"/>
    <lineage>
        <taxon>Bacteria</taxon>
        <taxon>Pseudomonadati</taxon>
        <taxon>Pseudomonadota</taxon>
        <taxon>Gammaproteobacteria</taxon>
        <taxon>Nevskiales</taxon>
        <taxon>Nevskiaceae</taxon>
        <taxon>Stagnimonas</taxon>
    </lineage>
</organism>
<dbReference type="InParanoid" id="A0A3N0VLB8"/>
<dbReference type="Proteomes" id="UP000282106">
    <property type="component" value="Unassembled WGS sequence"/>
</dbReference>
<sequence>MPGSNPSPRQAFPPISGEDVLMKMKQIVACAALVAASSVAAPAFAGATGNVGVFSDYMFRGVTQTGGAAVQGGLDYAFDSGFYLGTWGSNLNFAGSGGDGTEVDFYTGYAGKVGDLGFDVGALYYYYSEAEETAPATSPDTLELYAGLTYGPVGVKYYYTSEYFGTDKSASYVNFTLAQPLTETLTLTANIGLNDGDGVKAAFGDSYIDYSLGLAKSLDAGFTATFQIVTTDQDPAYGGGPDSDSPKVVFGLKKVFDL</sequence>
<evidence type="ECO:0008006" key="3">
    <source>
        <dbReference type="Google" id="ProtNLM"/>
    </source>
</evidence>
<comment type="caution">
    <text evidence="1">The sequence shown here is derived from an EMBL/GenBank/DDBJ whole genome shotgun (WGS) entry which is preliminary data.</text>
</comment>
<protein>
    <recommendedName>
        <fullName evidence="3">TIGR02001 family outer membrane protein</fullName>
    </recommendedName>
</protein>
<reference evidence="1 2" key="1">
    <citation type="submission" date="2018-10" db="EMBL/GenBank/DDBJ databases">
        <authorList>
            <person name="Chen W.-M."/>
        </authorList>
    </citation>
    <scope>NUCLEOTIDE SEQUENCE [LARGE SCALE GENOMIC DNA]</scope>
    <source>
        <strain evidence="1 2">THS-13</strain>
    </source>
</reference>
<dbReference type="EMBL" id="RJVO01000001">
    <property type="protein sequence ID" value="ROH93530.1"/>
    <property type="molecule type" value="Genomic_DNA"/>
</dbReference>
<dbReference type="AlphaFoldDB" id="A0A3N0VLB8"/>
<dbReference type="Pfam" id="PF09694">
    <property type="entry name" value="Gcw_chp"/>
    <property type="match status" value="1"/>
</dbReference>
<dbReference type="NCBIfam" id="TIGR02001">
    <property type="entry name" value="gcw_chp"/>
    <property type="match status" value="1"/>
</dbReference>
<evidence type="ECO:0000313" key="1">
    <source>
        <dbReference type="EMBL" id="ROH93530.1"/>
    </source>
</evidence>
<accession>A0A3N0VLB8</accession>
<name>A0A3N0VLB8_9GAMM</name>